<gene>
    <name evidence="3" type="ORF">BD410DRAFT_779963</name>
</gene>
<dbReference type="AlphaFoldDB" id="A0A4R5XEJ6"/>
<feature type="chain" id="PRO_5021005541" evidence="1">
    <location>
        <begin position="20"/>
        <end position="553"/>
    </location>
</feature>
<keyword evidence="4" id="KW-1185">Reference proteome</keyword>
<evidence type="ECO:0000313" key="4">
    <source>
        <dbReference type="Proteomes" id="UP000294933"/>
    </source>
</evidence>
<accession>A0A4R5XEJ6</accession>
<dbReference type="InterPro" id="IPR017853">
    <property type="entry name" value="GH"/>
</dbReference>
<dbReference type="PANTHER" id="PTHR36183:SF2">
    <property type="entry name" value="BETA-GLUCURONIDASE C-TERMINAL DOMAIN-CONTAINING PROTEIN"/>
    <property type="match status" value="1"/>
</dbReference>
<feature type="signal peptide" evidence="1">
    <location>
        <begin position="1"/>
        <end position="19"/>
    </location>
</feature>
<keyword evidence="3" id="KW-0378">Hydrolase</keyword>
<dbReference type="InterPro" id="IPR052974">
    <property type="entry name" value="GH79_Enzymes"/>
</dbReference>
<name>A0A4R5XEJ6_9AGAM</name>
<keyword evidence="1" id="KW-0732">Signal</keyword>
<dbReference type="PANTHER" id="PTHR36183">
    <property type="entry name" value="BETA-GLUCURONIDASE"/>
    <property type="match status" value="1"/>
</dbReference>
<dbReference type="STRING" id="50990.A0A4R5XEJ6"/>
<evidence type="ECO:0000313" key="3">
    <source>
        <dbReference type="EMBL" id="TDL29534.1"/>
    </source>
</evidence>
<dbReference type="OrthoDB" id="2796951at2759"/>
<dbReference type="EMBL" id="ML170156">
    <property type="protein sequence ID" value="TDL29534.1"/>
    <property type="molecule type" value="Genomic_DNA"/>
</dbReference>
<dbReference type="Pfam" id="PF16862">
    <property type="entry name" value="Glyco_hydro_79C"/>
    <property type="match status" value="1"/>
</dbReference>
<proteinExistence type="predicted"/>
<protein>
    <submittedName>
        <fullName evidence="3">Glycoside hydrolase family 79 protein</fullName>
    </submittedName>
</protein>
<dbReference type="InterPro" id="IPR031728">
    <property type="entry name" value="GlcAase_C"/>
</dbReference>
<dbReference type="GO" id="GO:0016787">
    <property type="term" value="F:hydrolase activity"/>
    <property type="evidence" value="ECO:0007669"/>
    <property type="project" value="UniProtKB-KW"/>
</dbReference>
<evidence type="ECO:0000259" key="2">
    <source>
        <dbReference type="Pfam" id="PF16862"/>
    </source>
</evidence>
<dbReference type="SUPFAM" id="SSF51445">
    <property type="entry name" value="(Trans)glycosidases"/>
    <property type="match status" value="1"/>
</dbReference>
<dbReference type="Proteomes" id="UP000294933">
    <property type="component" value="Unassembled WGS sequence"/>
</dbReference>
<dbReference type="Gene3D" id="3.20.20.80">
    <property type="entry name" value="Glycosidases"/>
    <property type="match status" value="1"/>
</dbReference>
<dbReference type="VEuPathDB" id="FungiDB:BD410DRAFT_779963"/>
<reference evidence="3 4" key="1">
    <citation type="submission" date="2018-06" db="EMBL/GenBank/DDBJ databases">
        <title>A transcriptomic atlas of mushroom development highlights an independent origin of complex multicellularity.</title>
        <authorList>
            <consortium name="DOE Joint Genome Institute"/>
            <person name="Krizsan K."/>
            <person name="Almasi E."/>
            <person name="Merenyi Z."/>
            <person name="Sahu N."/>
            <person name="Viragh M."/>
            <person name="Koszo T."/>
            <person name="Mondo S."/>
            <person name="Kiss B."/>
            <person name="Balint B."/>
            <person name="Kues U."/>
            <person name="Barry K."/>
            <person name="Hegedus J.C."/>
            <person name="Henrissat B."/>
            <person name="Johnson J."/>
            <person name="Lipzen A."/>
            <person name="Ohm R."/>
            <person name="Nagy I."/>
            <person name="Pangilinan J."/>
            <person name="Yan J."/>
            <person name="Xiong Y."/>
            <person name="Grigoriev I.V."/>
            <person name="Hibbett D.S."/>
            <person name="Nagy L.G."/>
        </authorList>
    </citation>
    <scope>NUCLEOTIDE SEQUENCE [LARGE SCALE GENOMIC DNA]</scope>
    <source>
        <strain evidence="3 4">SZMC22713</strain>
    </source>
</reference>
<feature type="domain" description="Beta-glucuronidase C-terminal" evidence="2">
    <location>
        <begin position="408"/>
        <end position="509"/>
    </location>
</feature>
<organism evidence="3 4">
    <name type="scientific">Rickenella mellea</name>
    <dbReference type="NCBI Taxonomy" id="50990"/>
    <lineage>
        <taxon>Eukaryota</taxon>
        <taxon>Fungi</taxon>
        <taxon>Dikarya</taxon>
        <taxon>Basidiomycota</taxon>
        <taxon>Agaricomycotina</taxon>
        <taxon>Agaricomycetes</taxon>
        <taxon>Hymenochaetales</taxon>
        <taxon>Rickenellaceae</taxon>
        <taxon>Rickenella</taxon>
    </lineage>
</organism>
<evidence type="ECO:0000256" key="1">
    <source>
        <dbReference type="SAM" id="SignalP"/>
    </source>
</evidence>
<sequence length="553" mass="60406">MRRCLPVACILLLPSWAFASANTSVFIPATQPISNVVFSNFMGVSIELSSINTYIGEDTSTIPKPMVNYLSTIQSQVQRPLRIRVGGNSMDSSVFVPTQSQMIIFTGVNETDNDRPSTFGPVLFDTLRTLGSNIGGAQHLIGLSLRNASDPNIPVLASYAENGLGDQLDAFLLGNEPDLYTAHDERPLLANYTVGDYMGEFRDVIVELSNSSYGNLLSDVLLGGPNICCNWDLDVLLGLGYIDSFNQSLKYISLQHYPQNNCNDTHDYDIDYYSQHILVVRLASWNLPGIHLAQASGKQVVMDEFNSASCGGIPGISDTFVASLWIIDYSLQMASIGYSAIYLHTRERGVTYNLFDPPAEGNGSDWTTLPAYYAWMSVAESLSSRNGSIVYDLDINNSSTLNSTVAGYSLHDGKTGSVSRLVFFNYAEGGSGPAFFYFSELAGLQAASRKVLVRYLTAPTTAEKWDISWRGQTLMGVGDGIAVSSNRDPDQEISCVDTCTIQVPSPGLAVVWLSADDPDIVKNNACRMYGYTLARNFLIVIVTFFALDSSVFF</sequence>